<feature type="domain" description="Gelsolin-like" evidence="1">
    <location>
        <begin position="210"/>
        <end position="275"/>
    </location>
</feature>
<accession>A0A8H5G9Q3</accession>
<keyword evidence="3" id="KW-1185">Reference proteome</keyword>
<dbReference type="PANTHER" id="PTHR11977">
    <property type="entry name" value="VILLIN"/>
    <property type="match status" value="1"/>
</dbReference>
<feature type="domain" description="Gelsolin-like" evidence="1">
    <location>
        <begin position="318"/>
        <end position="399"/>
    </location>
</feature>
<evidence type="ECO:0000259" key="1">
    <source>
        <dbReference type="Pfam" id="PF00626"/>
    </source>
</evidence>
<dbReference type="SMART" id="SM00262">
    <property type="entry name" value="GEL"/>
    <property type="match status" value="3"/>
</dbReference>
<dbReference type="Gene3D" id="3.40.20.10">
    <property type="entry name" value="Severin"/>
    <property type="match status" value="3"/>
</dbReference>
<protein>
    <recommendedName>
        <fullName evidence="1">Gelsolin-like domain-containing protein</fullName>
    </recommendedName>
</protein>
<sequence length="407" mass="45429">MAHLTKLTQYNIEDSNIALLGSDLEKNVREHGGDKEAAWEHAGTSLGLQIWRIEQFHVVEWPADRYGCFYDGDSYIVLHTYKRTPDATSYSYNLHFWLGQQTTQDEAGTAAYKTVELDDRKSGINTAFKGSSHQVKADDAKYRSSWDACSIPRSPGLRVFPIPLLFPQFYCLRGGIATGFHHVTEPPPLDMRKLYRVNLSRHSAGRLNLVVREVPAEASSLIEGDVYVLDLGTKILQFNTKQSAGQERFKSAEFVRSLANERKGESEVVVYDEGGPGASLFLTELGAEVLVPASVEEATESGQAALYRLSDATGSISFTSVAVSKDLLSTNDAFLLDNSQDPVRPAVYVWLGRYASLNERRLSLQYAQNYLYSKKRETSKVRVTIPIIKQEEGFEVADFFDKLSGEA</sequence>
<dbReference type="GO" id="GO:0051015">
    <property type="term" value="F:actin filament binding"/>
    <property type="evidence" value="ECO:0007669"/>
    <property type="project" value="InterPro"/>
</dbReference>
<dbReference type="SUPFAM" id="SSF82754">
    <property type="entry name" value="C-terminal, gelsolin-like domain of Sec23/24"/>
    <property type="match status" value="1"/>
</dbReference>
<dbReference type="Pfam" id="PF00626">
    <property type="entry name" value="Gelsolin"/>
    <property type="match status" value="3"/>
</dbReference>
<dbReference type="InterPro" id="IPR007122">
    <property type="entry name" value="Villin/Gelsolin"/>
</dbReference>
<dbReference type="InterPro" id="IPR036180">
    <property type="entry name" value="Gelsolin-like_dom_sf"/>
</dbReference>
<comment type="caution">
    <text evidence="2">The sequence shown here is derived from an EMBL/GenBank/DDBJ whole genome shotgun (WGS) entry which is preliminary data.</text>
</comment>
<feature type="domain" description="Gelsolin-like" evidence="1">
    <location>
        <begin position="68"/>
        <end position="121"/>
    </location>
</feature>
<dbReference type="InterPro" id="IPR029006">
    <property type="entry name" value="ADF-H/Gelsolin-like_dom_sf"/>
</dbReference>
<dbReference type="OrthoDB" id="6375767at2759"/>
<dbReference type="PANTHER" id="PTHR11977:SF130">
    <property type="entry name" value="SEVERIN"/>
    <property type="match status" value="1"/>
</dbReference>
<reference evidence="2 3" key="1">
    <citation type="journal article" date="2020" name="ISME J.">
        <title>Uncovering the hidden diversity of litter-decomposition mechanisms in mushroom-forming fungi.</title>
        <authorList>
            <person name="Floudas D."/>
            <person name="Bentzer J."/>
            <person name="Ahren D."/>
            <person name="Johansson T."/>
            <person name="Persson P."/>
            <person name="Tunlid A."/>
        </authorList>
    </citation>
    <scope>NUCLEOTIDE SEQUENCE [LARGE SCALE GENOMIC DNA]</scope>
    <source>
        <strain evidence="2 3">CBS 146.42</strain>
    </source>
</reference>
<dbReference type="EMBL" id="JAACJO010000003">
    <property type="protein sequence ID" value="KAF5360899.1"/>
    <property type="molecule type" value="Genomic_DNA"/>
</dbReference>
<dbReference type="SUPFAM" id="SSF55753">
    <property type="entry name" value="Actin depolymerizing proteins"/>
    <property type="match status" value="2"/>
</dbReference>
<gene>
    <name evidence="2" type="ORF">D9756_004999</name>
</gene>
<proteinExistence type="predicted"/>
<name>A0A8H5G9Q3_9AGAR</name>
<organism evidence="2 3">
    <name type="scientific">Leucocoprinus leucothites</name>
    <dbReference type="NCBI Taxonomy" id="201217"/>
    <lineage>
        <taxon>Eukaryota</taxon>
        <taxon>Fungi</taxon>
        <taxon>Dikarya</taxon>
        <taxon>Basidiomycota</taxon>
        <taxon>Agaricomycotina</taxon>
        <taxon>Agaricomycetes</taxon>
        <taxon>Agaricomycetidae</taxon>
        <taxon>Agaricales</taxon>
        <taxon>Agaricineae</taxon>
        <taxon>Agaricaceae</taxon>
        <taxon>Leucocoprinus</taxon>
    </lineage>
</organism>
<dbReference type="InterPro" id="IPR007123">
    <property type="entry name" value="Gelsolin-like_dom"/>
</dbReference>
<dbReference type="GO" id="GO:0015629">
    <property type="term" value="C:actin cytoskeleton"/>
    <property type="evidence" value="ECO:0007669"/>
    <property type="project" value="TreeGrafter"/>
</dbReference>
<evidence type="ECO:0000313" key="3">
    <source>
        <dbReference type="Proteomes" id="UP000559027"/>
    </source>
</evidence>
<dbReference type="AlphaFoldDB" id="A0A8H5G9Q3"/>
<dbReference type="Proteomes" id="UP000559027">
    <property type="component" value="Unassembled WGS sequence"/>
</dbReference>
<dbReference type="GO" id="GO:0008154">
    <property type="term" value="P:actin polymerization or depolymerization"/>
    <property type="evidence" value="ECO:0007669"/>
    <property type="project" value="TreeGrafter"/>
</dbReference>
<dbReference type="GO" id="GO:0005737">
    <property type="term" value="C:cytoplasm"/>
    <property type="evidence" value="ECO:0007669"/>
    <property type="project" value="TreeGrafter"/>
</dbReference>
<evidence type="ECO:0000313" key="2">
    <source>
        <dbReference type="EMBL" id="KAF5360899.1"/>
    </source>
</evidence>